<feature type="compositionally biased region" description="Low complexity" evidence="4">
    <location>
        <begin position="44"/>
        <end position="64"/>
    </location>
</feature>
<keyword evidence="2 3" id="KW-0175">Coiled coil</keyword>
<evidence type="ECO:0000256" key="2">
    <source>
        <dbReference type="PROSITE-ProRule" id="PRU01077"/>
    </source>
</evidence>
<feature type="domain" description="F-BAR" evidence="6">
    <location>
        <begin position="75"/>
        <end position="344"/>
    </location>
</feature>
<sequence length="705" mass="77211">MVANPPSLPPIEMGTDSFHSDSFANPATNGHGDGNGNGFVADGAPPATAVSPSSPVAPAVLAPPEKTEPDESVLKAVDDVLFSDIGVNTLLNRLKQSIASAKDFAVFLKRRGALEEEHANGLKKLCRSTFETIRKQDARHGSYARQLEEVMKVNERMAENGSQFGLSLHQMHEDLTELSNTMERGRKQWKQTGLAAESRVQEAEKIMEKAKAKYDSLANDYDRVKTGDAGAGRKFGIKGPKSTAQHEEDLQRKVQAADADYLAKVQAAQAQRQELVSTSRPQAVKAVQELVTECDSALTLQLQKFVAFNEKLLLNNGMAVSPVNIGEAAGNLPPSLREIVFKIDNEKDFHQFVTSHTSKIPAKQGDYKYVKHPTLVTQSAQPTPPVQQPAQPRQSLTMQTSQPPPSFSIAQPETPESPQMQLGIHQAPPATQPLSQTQSQPYNTGYQQPPPQQASPYDRGFTQQPSYAPSYPQTSSSPYAPAPAAAPSPYQQPPQNAAVSYGNLPPVKPVFGITLDDLFRRDGTPVPMVVYQCIQGVDLFGLDLEGIYRIPGTSSHITAMKALFDNDASKVDFRNPETFHHDVNSVAGLLKQFFRDLPDPLLTAEHYTEFIDAARIDDETVRRDSMHAIINALPDPNYATLRALVLHLNRVNEHSQANRMSTSNLGICFAPTIMGQHRGQIADSGLQARVIVTILDNVYQIFDED</sequence>
<evidence type="ECO:0000313" key="8">
    <source>
        <dbReference type="Proteomes" id="UP000799750"/>
    </source>
</evidence>
<proteinExistence type="predicted"/>
<gene>
    <name evidence="7" type="ORF">BU16DRAFT_531874</name>
</gene>
<feature type="compositionally biased region" description="Pro residues" evidence="4">
    <location>
        <begin position="480"/>
        <end position="492"/>
    </location>
</feature>
<name>A0A6A6QA13_9PEZI</name>
<evidence type="ECO:0000256" key="1">
    <source>
        <dbReference type="ARBA" id="ARBA00022468"/>
    </source>
</evidence>
<dbReference type="PROSITE" id="PS50238">
    <property type="entry name" value="RHOGAP"/>
    <property type="match status" value="1"/>
</dbReference>
<dbReference type="SMART" id="SM00055">
    <property type="entry name" value="FCH"/>
    <property type="match status" value="1"/>
</dbReference>
<dbReference type="InterPro" id="IPR031160">
    <property type="entry name" value="F_BAR_dom"/>
</dbReference>
<evidence type="ECO:0000313" key="7">
    <source>
        <dbReference type="EMBL" id="KAF2488816.1"/>
    </source>
</evidence>
<evidence type="ECO:0000259" key="5">
    <source>
        <dbReference type="PROSITE" id="PS50238"/>
    </source>
</evidence>
<dbReference type="GO" id="GO:0005938">
    <property type="term" value="C:cell cortex"/>
    <property type="evidence" value="ECO:0007669"/>
    <property type="project" value="UniProtKB-ARBA"/>
</dbReference>
<dbReference type="SUPFAM" id="SSF48350">
    <property type="entry name" value="GTPase activation domain, GAP"/>
    <property type="match status" value="1"/>
</dbReference>
<dbReference type="CDD" id="cd07652">
    <property type="entry name" value="F-BAR_Rgd1"/>
    <property type="match status" value="1"/>
</dbReference>
<dbReference type="GO" id="GO:0005096">
    <property type="term" value="F:GTPase activator activity"/>
    <property type="evidence" value="ECO:0007669"/>
    <property type="project" value="UniProtKB-KW"/>
</dbReference>
<feature type="compositionally biased region" description="Polar residues" evidence="4">
    <location>
        <begin position="432"/>
        <end position="446"/>
    </location>
</feature>
<dbReference type="InterPro" id="IPR027267">
    <property type="entry name" value="AH/BAR_dom_sf"/>
</dbReference>
<organism evidence="7 8">
    <name type="scientific">Lophium mytilinum</name>
    <dbReference type="NCBI Taxonomy" id="390894"/>
    <lineage>
        <taxon>Eukaryota</taxon>
        <taxon>Fungi</taxon>
        <taxon>Dikarya</taxon>
        <taxon>Ascomycota</taxon>
        <taxon>Pezizomycotina</taxon>
        <taxon>Dothideomycetes</taxon>
        <taxon>Pleosporomycetidae</taxon>
        <taxon>Mytilinidiales</taxon>
        <taxon>Mytilinidiaceae</taxon>
        <taxon>Lophium</taxon>
    </lineage>
</organism>
<dbReference type="PANTHER" id="PTHR23176">
    <property type="entry name" value="RHO/RAC/CDC GTPASE-ACTIVATING PROTEIN"/>
    <property type="match status" value="1"/>
</dbReference>
<dbReference type="PANTHER" id="PTHR23176:SF136">
    <property type="entry name" value="RHO GTPASE ACTIVATOR (RGD1)"/>
    <property type="match status" value="1"/>
</dbReference>
<accession>A0A6A6QA13</accession>
<feature type="region of interest" description="Disordered" evidence="4">
    <location>
        <begin position="1"/>
        <end position="69"/>
    </location>
</feature>
<evidence type="ECO:0000256" key="4">
    <source>
        <dbReference type="SAM" id="MobiDB-lite"/>
    </source>
</evidence>
<dbReference type="FunFam" id="1.20.1270.60:FF:000063">
    <property type="entry name" value="Rho GTPase activator"/>
    <property type="match status" value="1"/>
</dbReference>
<dbReference type="InterPro" id="IPR000198">
    <property type="entry name" value="RhoGAP_dom"/>
</dbReference>
<dbReference type="Proteomes" id="UP000799750">
    <property type="component" value="Unassembled WGS sequence"/>
</dbReference>
<dbReference type="SMART" id="SM00324">
    <property type="entry name" value="RhoGAP"/>
    <property type="match status" value="1"/>
</dbReference>
<feature type="compositionally biased region" description="Polar residues" evidence="4">
    <location>
        <begin position="408"/>
        <end position="420"/>
    </location>
</feature>
<dbReference type="SUPFAM" id="SSF103657">
    <property type="entry name" value="BAR/IMD domain-like"/>
    <property type="match status" value="1"/>
</dbReference>
<dbReference type="PROSITE" id="PS51741">
    <property type="entry name" value="F_BAR"/>
    <property type="match status" value="1"/>
</dbReference>
<dbReference type="Pfam" id="PF00611">
    <property type="entry name" value="FCH"/>
    <property type="match status" value="1"/>
</dbReference>
<dbReference type="Pfam" id="PF00620">
    <property type="entry name" value="RhoGAP"/>
    <property type="match status" value="1"/>
</dbReference>
<reference evidence="7" key="1">
    <citation type="journal article" date="2020" name="Stud. Mycol.">
        <title>101 Dothideomycetes genomes: a test case for predicting lifestyles and emergence of pathogens.</title>
        <authorList>
            <person name="Haridas S."/>
            <person name="Albert R."/>
            <person name="Binder M."/>
            <person name="Bloem J."/>
            <person name="Labutti K."/>
            <person name="Salamov A."/>
            <person name="Andreopoulos B."/>
            <person name="Baker S."/>
            <person name="Barry K."/>
            <person name="Bills G."/>
            <person name="Bluhm B."/>
            <person name="Cannon C."/>
            <person name="Castanera R."/>
            <person name="Culley D."/>
            <person name="Daum C."/>
            <person name="Ezra D."/>
            <person name="Gonzalez J."/>
            <person name="Henrissat B."/>
            <person name="Kuo A."/>
            <person name="Liang C."/>
            <person name="Lipzen A."/>
            <person name="Lutzoni F."/>
            <person name="Magnuson J."/>
            <person name="Mondo S."/>
            <person name="Nolan M."/>
            <person name="Ohm R."/>
            <person name="Pangilinan J."/>
            <person name="Park H.-J."/>
            <person name="Ramirez L."/>
            <person name="Alfaro M."/>
            <person name="Sun H."/>
            <person name="Tritt A."/>
            <person name="Yoshinaga Y."/>
            <person name="Zwiers L.-H."/>
            <person name="Turgeon B."/>
            <person name="Goodwin S."/>
            <person name="Spatafora J."/>
            <person name="Crous P."/>
            <person name="Grigoriev I."/>
        </authorList>
    </citation>
    <scope>NUCLEOTIDE SEQUENCE</scope>
    <source>
        <strain evidence="7">CBS 269.34</strain>
    </source>
</reference>
<dbReference type="InterPro" id="IPR001060">
    <property type="entry name" value="FCH_dom"/>
</dbReference>
<evidence type="ECO:0000256" key="3">
    <source>
        <dbReference type="SAM" id="Coils"/>
    </source>
</evidence>
<dbReference type="InterPro" id="IPR008936">
    <property type="entry name" value="Rho_GTPase_activation_prot"/>
</dbReference>
<dbReference type="AlphaFoldDB" id="A0A6A6QA13"/>
<dbReference type="GO" id="GO:0007165">
    <property type="term" value="P:signal transduction"/>
    <property type="evidence" value="ECO:0007669"/>
    <property type="project" value="InterPro"/>
</dbReference>
<dbReference type="Gene3D" id="1.20.1270.60">
    <property type="entry name" value="Arfaptin homology (AH) domain/BAR domain"/>
    <property type="match status" value="1"/>
</dbReference>
<feature type="coiled-coil region" evidence="3">
    <location>
        <begin position="193"/>
        <end position="220"/>
    </location>
</feature>
<dbReference type="Gene3D" id="1.10.555.10">
    <property type="entry name" value="Rho GTPase activation protein"/>
    <property type="match status" value="1"/>
</dbReference>
<dbReference type="InterPro" id="IPR050729">
    <property type="entry name" value="Rho-GAP"/>
</dbReference>
<feature type="compositionally biased region" description="Low complexity" evidence="4">
    <location>
        <begin position="462"/>
        <end position="479"/>
    </location>
</feature>
<keyword evidence="8" id="KW-1185">Reference proteome</keyword>
<feature type="region of interest" description="Disordered" evidence="4">
    <location>
        <begin position="378"/>
        <end position="501"/>
    </location>
</feature>
<feature type="domain" description="Rho-GAP" evidence="5">
    <location>
        <begin position="513"/>
        <end position="702"/>
    </location>
</feature>
<protein>
    <submittedName>
        <fullName evidence="7">RhoGAP-domain-containing protein</fullName>
    </submittedName>
</protein>
<dbReference type="OrthoDB" id="437889at2759"/>
<dbReference type="EMBL" id="MU004200">
    <property type="protein sequence ID" value="KAF2488816.1"/>
    <property type="molecule type" value="Genomic_DNA"/>
</dbReference>
<feature type="region of interest" description="Disordered" evidence="4">
    <location>
        <begin position="229"/>
        <end position="252"/>
    </location>
</feature>
<evidence type="ECO:0000259" key="6">
    <source>
        <dbReference type="PROSITE" id="PS51741"/>
    </source>
</evidence>
<keyword evidence="1" id="KW-0343">GTPase activation</keyword>